<reference evidence="4" key="1">
    <citation type="journal article" date="2019" name="Int. J. Syst. Evol. Microbiol.">
        <title>The Global Catalogue of Microorganisms (GCM) 10K type strain sequencing project: providing services to taxonomists for standard genome sequencing and annotation.</title>
        <authorList>
            <consortium name="The Broad Institute Genomics Platform"/>
            <consortium name="The Broad Institute Genome Sequencing Center for Infectious Disease"/>
            <person name="Wu L."/>
            <person name="Ma J."/>
        </authorList>
    </citation>
    <scope>NUCLEOTIDE SEQUENCE [LARGE SCALE GENOMIC DNA]</scope>
    <source>
        <strain evidence="4">CGMCC 4.7152</strain>
    </source>
</reference>
<proteinExistence type="predicted"/>
<gene>
    <name evidence="3" type="ORF">ACFPIJ_00820</name>
</gene>
<feature type="region of interest" description="Disordered" evidence="1">
    <location>
        <begin position="156"/>
        <end position="206"/>
    </location>
</feature>
<dbReference type="EMBL" id="JBHSIU010000003">
    <property type="protein sequence ID" value="MFC4996367.1"/>
    <property type="molecule type" value="Genomic_DNA"/>
</dbReference>
<keyword evidence="2" id="KW-0812">Transmembrane</keyword>
<organism evidence="3 4">
    <name type="scientific">Dactylosporangium cerinum</name>
    <dbReference type="NCBI Taxonomy" id="1434730"/>
    <lineage>
        <taxon>Bacteria</taxon>
        <taxon>Bacillati</taxon>
        <taxon>Actinomycetota</taxon>
        <taxon>Actinomycetes</taxon>
        <taxon>Micromonosporales</taxon>
        <taxon>Micromonosporaceae</taxon>
        <taxon>Dactylosporangium</taxon>
    </lineage>
</organism>
<protein>
    <recommendedName>
        <fullName evidence="5">Secreted protein</fullName>
    </recommendedName>
</protein>
<sequence>MFSSASDDGCHNENRPGTGFASGGAGKPVGRAGTIWLAVTVTLFTVMLGAAAACGTAKPSNGAAAAGSTDPLDQGRKFAQCMRDHGVDVPDPGVGGGGVGVGRNTPGPGASLDPNSPTVKAAIEACKSLDPNGGEGPPPIDPTQLAQMRDYAKCMRDHGVDMPDPNPNGGPRSPQGANQNEAVAKAAGEACKDKIPGGVENGGPGK</sequence>
<feature type="region of interest" description="Disordered" evidence="1">
    <location>
        <begin position="1"/>
        <end position="25"/>
    </location>
</feature>
<accession>A0ABV9VJ85</accession>
<feature type="region of interest" description="Disordered" evidence="1">
    <location>
        <begin position="88"/>
        <end position="117"/>
    </location>
</feature>
<dbReference type="Proteomes" id="UP001595912">
    <property type="component" value="Unassembled WGS sequence"/>
</dbReference>
<comment type="caution">
    <text evidence="3">The sequence shown here is derived from an EMBL/GenBank/DDBJ whole genome shotgun (WGS) entry which is preliminary data.</text>
</comment>
<name>A0ABV9VJ85_9ACTN</name>
<feature type="transmembrane region" description="Helical" evidence="2">
    <location>
        <begin position="35"/>
        <end position="54"/>
    </location>
</feature>
<keyword evidence="4" id="KW-1185">Reference proteome</keyword>
<evidence type="ECO:0008006" key="5">
    <source>
        <dbReference type="Google" id="ProtNLM"/>
    </source>
</evidence>
<evidence type="ECO:0000256" key="2">
    <source>
        <dbReference type="SAM" id="Phobius"/>
    </source>
</evidence>
<evidence type="ECO:0000313" key="3">
    <source>
        <dbReference type="EMBL" id="MFC4996367.1"/>
    </source>
</evidence>
<evidence type="ECO:0000313" key="4">
    <source>
        <dbReference type="Proteomes" id="UP001595912"/>
    </source>
</evidence>
<dbReference type="RefSeq" id="WP_380112568.1">
    <property type="nucleotide sequence ID" value="NZ_JBHSIU010000003.1"/>
</dbReference>
<keyword evidence="2" id="KW-1133">Transmembrane helix</keyword>
<keyword evidence="2" id="KW-0472">Membrane</keyword>
<evidence type="ECO:0000256" key="1">
    <source>
        <dbReference type="SAM" id="MobiDB-lite"/>
    </source>
</evidence>